<reference evidence="4" key="1">
    <citation type="journal article" date="2019" name="Int. J. Syst. Evol. Microbiol.">
        <title>The Global Catalogue of Microorganisms (GCM) 10K type strain sequencing project: providing services to taxonomists for standard genome sequencing and annotation.</title>
        <authorList>
            <consortium name="The Broad Institute Genomics Platform"/>
            <consortium name="The Broad Institute Genome Sequencing Center for Infectious Disease"/>
            <person name="Wu L."/>
            <person name="Ma J."/>
        </authorList>
    </citation>
    <scope>NUCLEOTIDE SEQUENCE [LARGE SCALE GENOMIC DNA]</scope>
    <source>
        <strain evidence="4">CCUG 62982</strain>
    </source>
</reference>
<feature type="region of interest" description="Disordered" evidence="1">
    <location>
        <begin position="64"/>
        <end position="83"/>
    </location>
</feature>
<evidence type="ECO:0000313" key="3">
    <source>
        <dbReference type="EMBL" id="MFD0945547.1"/>
    </source>
</evidence>
<evidence type="ECO:0000313" key="4">
    <source>
        <dbReference type="Proteomes" id="UP001596977"/>
    </source>
</evidence>
<protein>
    <recommendedName>
        <fullName evidence="5">PRC-barrel domain-containing protein</fullName>
    </recommendedName>
</protein>
<comment type="caution">
    <text evidence="3">The sequence shown here is derived from an EMBL/GenBank/DDBJ whole genome shotgun (WGS) entry which is preliminary data.</text>
</comment>
<feature type="chain" id="PRO_5046400581" description="PRC-barrel domain-containing protein" evidence="2">
    <location>
        <begin position="24"/>
        <end position="156"/>
    </location>
</feature>
<organism evidence="3 4">
    <name type="scientific">Sphingomonas canadensis</name>
    <dbReference type="NCBI Taxonomy" id="1219257"/>
    <lineage>
        <taxon>Bacteria</taxon>
        <taxon>Pseudomonadati</taxon>
        <taxon>Pseudomonadota</taxon>
        <taxon>Alphaproteobacteria</taxon>
        <taxon>Sphingomonadales</taxon>
        <taxon>Sphingomonadaceae</taxon>
        <taxon>Sphingomonas</taxon>
    </lineage>
</organism>
<evidence type="ECO:0000256" key="2">
    <source>
        <dbReference type="SAM" id="SignalP"/>
    </source>
</evidence>
<evidence type="ECO:0008006" key="5">
    <source>
        <dbReference type="Google" id="ProtNLM"/>
    </source>
</evidence>
<keyword evidence="2" id="KW-0732">Signal</keyword>
<feature type="compositionally biased region" description="Basic and acidic residues" evidence="1">
    <location>
        <begin position="64"/>
        <end position="75"/>
    </location>
</feature>
<feature type="signal peptide" evidence="2">
    <location>
        <begin position="1"/>
        <end position="23"/>
    </location>
</feature>
<accession>A0ABW3H7Y3</accession>
<dbReference type="SUPFAM" id="SSF50346">
    <property type="entry name" value="PRC-barrel domain"/>
    <property type="match status" value="1"/>
</dbReference>
<dbReference type="RefSeq" id="WP_264942215.1">
    <property type="nucleotide sequence ID" value="NZ_JAPDRA010000001.1"/>
</dbReference>
<keyword evidence="4" id="KW-1185">Reference proteome</keyword>
<gene>
    <name evidence="3" type="ORF">ACFQ1E_04255</name>
</gene>
<dbReference type="EMBL" id="JBHTJG010000001">
    <property type="protein sequence ID" value="MFD0945547.1"/>
    <property type="molecule type" value="Genomic_DNA"/>
</dbReference>
<proteinExistence type="predicted"/>
<evidence type="ECO:0000256" key="1">
    <source>
        <dbReference type="SAM" id="MobiDB-lite"/>
    </source>
</evidence>
<sequence>MRTMLRSTLAIAGLTLGAGAAHAQAVSAPPAVAGPDATLVGSEARDFRGGDAAARSAEIARDEAIARGQRAERTKAPRAVPAKPGDIAAGAEVRDSKGVVIGTVESVAMADAVVSAPGGKVAVPLEAFGKDRKGLLIGITKADFDAMVASANAPAN</sequence>
<dbReference type="Proteomes" id="UP001596977">
    <property type="component" value="Unassembled WGS sequence"/>
</dbReference>
<name>A0ABW3H7Y3_9SPHN</name>
<dbReference type="InterPro" id="IPR011033">
    <property type="entry name" value="PRC_barrel-like_sf"/>
</dbReference>